<keyword evidence="1" id="KW-0812">Transmembrane</keyword>
<evidence type="ECO:0000256" key="1">
    <source>
        <dbReference type="SAM" id="Phobius"/>
    </source>
</evidence>
<dbReference type="VEuPathDB" id="PlasmoDB:PY17X_0300700"/>
<name>A0A077Y3N5_PLAYE</name>
<evidence type="ECO:0000313" key="4">
    <source>
        <dbReference type="Proteomes" id="UP000072874"/>
    </source>
</evidence>
<dbReference type="VEuPathDB" id="PlasmoDB:PY03979"/>
<organism evidence="2 5">
    <name type="scientific">Plasmodium yoelii</name>
    <dbReference type="NCBI Taxonomy" id="5861"/>
    <lineage>
        <taxon>Eukaryota</taxon>
        <taxon>Sar</taxon>
        <taxon>Alveolata</taxon>
        <taxon>Apicomplexa</taxon>
        <taxon>Aconoidasida</taxon>
        <taxon>Haemosporida</taxon>
        <taxon>Plasmodiidae</taxon>
        <taxon>Plasmodium</taxon>
        <taxon>Plasmodium (Vinckeia)</taxon>
    </lineage>
</organism>
<gene>
    <name evidence="3" type="ORF">PY17X_0300700</name>
    <name evidence="2" type="ORF">PYYM_0301000</name>
</gene>
<proteinExistence type="predicted"/>
<dbReference type="RefSeq" id="XP_724213.1">
    <property type="nucleotide sequence ID" value="XM_719120.1"/>
</dbReference>
<dbReference type="EMBL" id="LM993657">
    <property type="protein sequence ID" value="VTZ72348.1"/>
    <property type="molecule type" value="Genomic_DNA"/>
</dbReference>
<sequence length="315" mass="36888">MSKELFSTIKRLDNCFSREVLLKEGKCCYVPYKDYCPTKQNGKKGECSTNYEKISAGFIWLLDMFKDNYGDNSSGNENAKYPEYAILWLSNILNQTPDEGITTLKDFYTKHIEDNTYYTNCDNNGKDCSSSLKDEIGYKKFKKFIKANEHFTNMNMHTMAMLYDAFKILCKMYTEFDEKTSDCEKYLKYSSEFFNKYEILNNIDDITEGSPYRQVLSTLLNDYDNFKNKYNEAQCCKSSPLQTIEKMQASARSSEFTLSNLSIEKKLSIVLSIFGAIVLFLGISYKYSLFGIRERAQKHLRRKLKKLRRKWIINI</sequence>
<dbReference type="NCBIfam" id="TIGR01590">
    <property type="entry name" value="yir-bir-cir_Pla"/>
    <property type="match status" value="1"/>
</dbReference>
<evidence type="ECO:0000313" key="2">
    <source>
        <dbReference type="EMBL" id="CDU16195.1"/>
    </source>
</evidence>
<reference evidence="3" key="3">
    <citation type="submission" date="2014-05" db="EMBL/GenBank/DDBJ databases">
        <authorList>
            <person name="Aslett M.A."/>
            <person name="De Silva N."/>
        </authorList>
    </citation>
    <scope>NUCLEOTIDE SEQUENCE</scope>
    <source>
        <strain evidence="3">17X</strain>
    </source>
</reference>
<dbReference type="GeneID" id="3789538"/>
<feature type="transmembrane region" description="Helical" evidence="1">
    <location>
        <begin position="269"/>
        <end position="292"/>
    </location>
</feature>
<dbReference type="KEGG" id="pyo:PY17X_0300700"/>
<reference evidence="3" key="4">
    <citation type="submission" date="2019-05" db="EMBL/GenBank/DDBJ databases">
        <authorList>
            <consortium name="Pathogen Informatics"/>
        </authorList>
    </citation>
    <scope>NUCLEOTIDE SEQUENCE</scope>
    <source>
        <strain evidence="3">17X</strain>
    </source>
</reference>
<dbReference type="VEuPathDB" id="PlasmoDB:PYYM_0301000"/>
<dbReference type="InterPro" id="IPR006477">
    <property type="entry name" value="Yir_bir_cir"/>
</dbReference>
<keyword evidence="1" id="KW-1133">Transmembrane helix</keyword>
<keyword evidence="1" id="KW-0472">Membrane</keyword>
<dbReference type="VEuPathDB" id="PlasmoDB:Py17XNL_000303586"/>
<dbReference type="Pfam" id="PF06022">
    <property type="entry name" value="Cir_Bir_Yir"/>
    <property type="match status" value="1"/>
</dbReference>
<dbReference type="Proteomes" id="UP000072904">
    <property type="component" value="Chromosome 3"/>
</dbReference>
<dbReference type="EMBL" id="LK934631">
    <property type="protein sequence ID" value="CDU16195.1"/>
    <property type="molecule type" value="Genomic_DNA"/>
</dbReference>
<dbReference type="AlphaFoldDB" id="A0A077Y3N5"/>
<evidence type="ECO:0000313" key="5">
    <source>
        <dbReference type="Proteomes" id="UP000072904"/>
    </source>
</evidence>
<protein>
    <submittedName>
        <fullName evidence="2">YIR protein</fullName>
    </submittedName>
</protein>
<dbReference type="OrthoDB" id="372865at2759"/>
<dbReference type="Proteomes" id="UP000072874">
    <property type="component" value="Chromosome 3"/>
</dbReference>
<evidence type="ECO:0000313" key="3">
    <source>
        <dbReference type="EMBL" id="VTZ72348.1"/>
    </source>
</evidence>
<reference evidence="2" key="2">
    <citation type="submission" date="2014-05" db="EMBL/GenBank/DDBJ databases">
        <authorList>
            <person name="Aslett A.Martin."/>
            <person name="De Silva Nishadi"/>
        </authorList>
    </citation>
    <scope>NUCLEOTIDE SEQUENCE</scope>
    <source>
        <strain evidence="2">YM</strain>
    </source>
</reference>
<accession>A0A077Y3N5</accession>
<reference evidence="4 5" key="1">
    <citation type="journal article" date="2014" name="BMC Biol.">
        <title>A comprehensive evaluation of rodent malaria parasite genomes and gene expression.</title>
        <authorList>
            <person name="Otto T.D."/>
            <person name="Bohme U."/>
            <person name="Jackson A.P."/>
            <person name="Hunt M."/>
            <person name="Franke-Fayard B."/>
            <person name="Hoeijmakers W.A."/>
            <person name="Religa A.A."/>
            <person name="Robertson L."/>
            <person name="Sanders M."/>
            <person name="Ogun S.A."/>
            <person name="Cunningham D."/>
            <person name="Erhart A."/>
            <person name="Billker O."/>
            <person name="Khan S.M."/>
            <person name="Stunnenberg H.G."/>
            <person name="Langhorne J."/>
            <person name="Holder A.A."/>
            <person name="Waters A.P."/>
            <person name="Newbold C.I."/>
            <person name="Pain A."/>
            <person name="Berriman M."/>
            <person name="Janse C.J."/>
        </authorList>
    </citation>
    <scope>NUCLEOTIDE SEQUENCE [LARGE SCALE GENOMIC DNA]</scope>
    <source>
        <strain evidence="3 4">17X</strain>
        <strain evidence="2 5">YM</strain>
    </source>
</reference>